<proteinExistence type="inferred from homology"/>
<reference evidence="2 3" key="1">
    <citation type="journal article" date="2011" name="J. Bacteriol.">
        <title>Draft genome sequence of the anoxygenic filamentous phototrophic bacterium Oscillochloris trichoides subsp. DG-6.</title>
        <authorList>
            <person name="Kuznetsov B.B."/>
            <person name="Ivanovsky R.N."/>
            <person name="Keppen O.I."/>
            <person name="Sukhacheva M.V."/>
            <person name="Bumazhkin B.K."/>
            <person name="Patutina E.O."/>
            <person name="Beletsky A.V."/>
            <person name="Mardanov A.V."/>
            <person name="Baslerov R.V."/>
            <person name="Panteleeva A.N."/>
            <person name="Kolganova T.V."/>
            <person name="Ravin N.V."/>
            <person name="Skryabin K.G."/>
        </authorList>
    </citation>
    <scope>NUCLEOTIDE SEQUENCE [LARGE SCALE GENOMIC DNA]</scope>
    <source>
        <strain evidence="2 3">DG-6</strain>
    </source>
</reference>
<dbReference type="eggNOG" id="COG1940">
    <property type="taxonomic scope" value="Bacteria"/>
</dbReference>
<dbReference type="PANTHER" id="PTHR18964">
    <property type="entry name" value="ROK (REPRESSOR, ORF, KINASE) FAMILY"/>
    <property type="match status" value="1"/>
</dbReference>
<dbReference type="STRING" id="765420.OSCT_2331"/>
<comment type="caution">
    <text evidence="2">The sequence shown here is derived from an EMBL/GenBank/DDBJ whole genome shotgun (WGS) entry which is preliminary data.</text>
</comment>
<dbReference type="CDD" id="cd23763">
    <property type="entry name" value="ASKHA_ATPase_ROK"/>
    <property type="match status" value="1"/>
</dbReference>
<accession>E1IG80</accession>
<gene>
    <name evidence="2" type="ORF">OSCT_2331</name>
</gene>
<dbReference type="Proteomes" id="UP000054010">
    <property type="component" value="Unassembled WGS sequence"/>
</dbReference>
<protein>
    <submittedName>
        <fullName evidence="2">Transcriptional regulator protein</fullName>
    </submittedName>
</protein>
<evidence type="ECO:0000313" key="2">
    <source>
        <dbReference type="EMBL" id="EFO79814.1"/>
    </source>
</evidence>
<dbReference type="Gene3D" id="3.30.420.40">
    <property type="match status" value="2"/>
</dbReference>
<dbReference type="HOGENOM" id="CLU_036604_0_4_0"/>
<organism evidence="2 3">
    <name type="scientific">Oscillochloris trichoides DG-6</name>
    <dbReference type="NCBI Taxonomy" id="765420"/>
    <lineage>
        <taxon>Bacteria</taxon>
        <taxon>Bacillati</taxon>
        <taxon>Chloroflexota</taxon>
        <taxon>Chloroflexia</taxon>
        <taxon>Chloroflexales</taxon>
        <taxon>Chloroflexineae</taxon>
        <taxon>Oscillochloridaceae</taxon>
        <taxon>Oscillochloris</taxon>
    </lineage>
</organism>
<sequence>MKYVLGVDIGGTQLRCALINSAGEILAHGRTRSQADQGPTAVIGRVLDLIAQMQAQVPSDGHLLGIGVGAPGPLDPEQGIIFSAPNMPGWHAIPLRETLAQATGLPVWLDNDANAAALGEWRFGAGRHTHHLVYVTVSTGIGGGVIMADRLLHGRFGAATEVGSILLDPEHATRWEDLASGSALGRAAAAAMPMHPQSLLHTLATSATVTAAHVAQAANTGDALATQLMQREARLLGIGFASLLHLFSPELLLVGGSVILENPALLAAARSVAYAHALHDLYREVPILPASLGDEAGVIGAAALALERYSFSEAP</sequence>
<evidence type="ECO:0000256" key="1">
    <source>
        <dbReference type="ARBA" id="ARBA00006479"/>
    </source>
</evidence>
<dbReference type="AlphaFoldDB" id="E1IG80"/>
<dbReference type="PANTHER" id="PTHR18964:SF149">
    <property type="entry name" value="BIFUNCTIONAL UDP-N-ACETYLGLUCOSAMINE 2-EPIMERASE_N-ACETYLMANNOSAMINE KINASE"/>
    <property type="match status" value="1"/>
</dbReference>
<comment type="similarity">
    <text evidence="1">Belongs to the ROK (NagC/XylR) family.</text>
</comment>
<dbReference type="OrthoDB" id="9795247at2"/>
<dbReference type="Pfam" id="PF00480">
    <property type="entry name" value="ROK"/>
    <property type="match status" value="1"/>
</dbReference>
<dbReference type="InterPro" id="IPR043129">
    <property type="entry name" value="ATPase_NBD"/>
</dbReference>
<evidence type="ECO:0000313" key="3">
    <source>
        <dbReference type="Proteomes" id="UP000054010"/>
    </source>
</evidence>
<dbReference type="InterPro" id="IPR000600">
    <property type="entry name" value="ROK"/>
</dbReference>
<dbReference type="SUPFAM" id="SSF53067">
    <property type="entry name" value="Actin-like ATPase domain"/>
    <property type="match status" value="1"/>
</dbReference>
<name>E1IG80_9CHLR</name>
<keyword evidence="3" id="KW-1185">Reference proteome</keyword>
<dbReference type="EMBL" id="ADVR01000101">
    <property type="protein sequence ID" value="EFO79814.1"/>
    <property type="molecule type" value="Genomic_DNA"/>
</dbReference>